<dbReference type="Proteomes" id="UP001630127">
    <property type="component" value="Unassembled WGS sequence"/>
</dbReference>
<evidence type="ECO:0000313" key="1">
    <source>
        <dbReference type="EMBL" id="KAL3509833.1"/>
    </source>
</evidence>
<reference evidence="1 2" key="1">
    <citation type="submission" date="2024-11" db="EMBL/GenBank/DDBJ databases">
        <title>A near-complete genome assembly of Cinchona calisaya.</title>
        <authorList>
            <person name="Lian D.C."/>
            <person name="Zhao X.W."/>
            <person name="Wei L."/>
        </authorList>
    </citation>
    <scope>NUCLEOTIDE SEQUENCE [LARGE SCALE GENOMIC DNA]</scope>
    <source>
        <tissue evidence="1">Nenye</tissue>
    </source>
</reference>
<protein>
    <recommendedName>
        <fullName evidence="3">Reverse transcriptase</fullName>
    </recommendedName>
</protein>
<gene>
    <name evidence="1" type="ORF">ACH5RR_029234</name>
</gene>
<name>A0ABD2YR54_9GENT</name>
<accession>A0ABD2YR54</accession>
<comment type="caution">
    <text evidence="1">The sequence shown here is derived from an EMBL/GenBank/DDBJ whole genome shotgun (WGS) entry which is preliminary data.</text>
</comment>
<organism evidence="1 2">
    <name type="scientific">Cinchona calisaya</name>
    <dbReference type="NCBI Taxonomy" id="153742"/>
    <lineage>
        <taxon>Eukaryota</taxon>
        <taxon>Viridiplantae</taxon>
        <taxon>Streptophyta</taxon>
        <taxon>Embryophyta</taxon>
        <taxon>Tracheophyta</taxon>
        <taxon>Spermatophyta</taxon>
        <taxon>Magnoliopsida</taxon>
        <taxon>eudicotyledons</taxon>
        <taxon>Gunneridae</taxon>
        <taxon>Pentapetalae</taxon>
        <taxon>asterids</taxon>
        <taxon>lamiids</taxon>
        <taxon>Gentianales</taxon>
        <taxon>Rubiaceae</taxon>
        <taxon>Cinchonoideae</taxon>
        <taxon>Cinchoneae</taxon>
        <taxon>Cinchona</taxon>
    </lineage>
</organism>
<sequence>MAEYSGTSHQDRLAKDDFNSSIHSVAFKNLAIPEALTLGKFLQSYQLGLGWKINPAKSSLIYLLIARIPKDRFPA</sequence>
<dbReference type="EMBL" id="JBJUIK010000012">
    <property type="protein sequence ID" value="KAL3509833.1"/>
    <property type="molecule type" value="Genomic_DNA"/>
</dbReference>
<evidence type="ECO:0008006" key="3">
    <source>
        <dbReference type="Google" id="ProtNLM"/>
    </source>
</evidence>
<keyword evidence="2" id="KW-1185">Reference proteome</keyword>
<proteinExistence type="predicted"/>
<evidence type="ECO:0000313" key="2">
    <source>
        <dbReference type="Proteomes" id="UP001630127"/>
    </source>
</evidence>
<dbReference type="AlphaFoldDB" id="A0ABD2YR54"/>